<reference evidence="1 2" key="1">
    <citation type="submission" date="2019-03" db="EMBL/GenBank/DDBJ databases">
        <title>Cohnella endophytica sp. nov., a novel endophytic bacterium isolated from bark of Sonneratia apetala.</title>
        <authorList>
            <person name="Tuo L."/>
        </authorList>
    </citation>
    <scope>NUCLEOTIDE SEQUENCE [LARGE SCALE GENOMIC DNA]</scope>
    <source>
        <strain evidence="1 2">CCTCC AB 208254</strain>
    </source>
</reference>
<dbReference type="PANTHER" id="PTHR37563">
    <property type="entry name" value="PHYTANOYL-COA DIOXYGENASE FAMILY PROTEIN (AFU_ORTHOLOGUE AFUA_2G03330)"/>
    <property type="match status" value="1"/>
</dbReference>
<dbReference type="OrthoDB" id="8678660at2"/>
<gene>
    <name evidence="1" type="ORF">E2980_11720</name>
</gene>
<accession>A0A4Y8LWF7</accession>
<organism evidence="1 2">
    <name type="scientific">Cohnella luojiensis</name>
    <dbReference type="NCBI Taxonomy" id="652876"/>
    <lineage>
        <taxon>Bacteria</taxon>
        <taxon>Bacillati</taxon>
        <taxon>Bacillota</taxon>
        <taxon>Bacilli</taxon>
        <taxon>Bacillales</taxon>
        <taxon>Paenibacillaceae</taxon>
        <taxon>Cohnella</taxon>
    </lineage>
</organism>
<dbReference type="Gene3D" id="2.60.120.620">
    <property type="entry name" value="q2cbj1_9rhob like domain"/>
    <property type="match status" value="1"/>
</dbReference>
<comment type="caution">
    <text evidence="1">The sequence shown here is derived from an EMBL/GenBank/DDBJ whole genome shotgun (WGS) entry which is preliminary data.</text>
</comment>
<dbReference type="InterPro" id="IPR051961">
    <property type="entry name" value="Fungal_Metabolite_Diox"/>
</dbReference>
<dbReference type="Pfam" id="PF05721">
    <property type="entry name" value="PhyH"/>
    <property type="match status" value="1"/>
</dbReference>
<evidence type="ECO:0000313" key="2">
    <source>
        <dbReference type="Proteomes" id="UP000297900"/>
    </source>
</evidence>
<dbReference type="Proteomes" id="UP000297900">
    <property type="component" value="Unassembled WGS sequence"/>
</dbReference>
<dbReference type="RefSeq" id="WP_135152373.1">
    <property type="nucleotide sequence ID" value="NZ_SOMN01000014.1"/>
</dbReference>
<dbReference type="SUPFAM" id="SSF51197">
    <property type="entry name" value="Clavaminate synthase-like"/>
    <property type="match status" value="1"/>
</dbReference>
<proteinExistence type="predicted"/>
<sequence length="272" mass="30836">MKMILSESERASGKLNEDNLIIAAEQVRKNGYILLEEVLTEEQVLELRDAFAPIFKEYTEKKGFNTGTNRAQMFLPFVEPFCSEAVIVNPIALSIIDQILGADCRLTYFASDTAGPGSDYQNVHSDLPPLFPELGVALPAYSLVLNIPLVDVNEENGPLEIWPGGSHLDHDSTRYTDIWGDPVRAAKYMYSEKVLMNVGSMVIRDIRMWHRGTPNRTDKMRTNLAFIYNREWYTAGATIPVPKEAFDKLSERGKMLLRTEKIGDPVKMPWEY</sequence>
<protein>
    <recommendedName>
        <fullName evidence="3">Phytanoyl-CoA dioxygenase</fullName>
    </recommendedName>
</protein>
<dbReference type="InterPro" id="IPR008775">
    <property type="entry name" value="Phytyl_CoA_dOase-like"/>
</dbReference>
<dbReference type="GO" id="GO:0016706">
    <property type="term" value="F:2-oxoglutarate-dependent dioxygenase activity"/>
    <property type="evidence" value="ECO:0007669"/>
    <property type="project" value="UniProtKB-ARBA"/>
</dbReference>
<evidence type="ECO:0000313" key="1">
    <source>
        <dbReference type="EMBL" id="TFE26282.1"/>
    </source>
</evidence>
<name>A0A4Y8LWF7_9BACL</name>
<dbReference type="EMBL" id="SOMN01000014">
    <property type="protein sequence ID" value="TFE26282.1"/>
    <property type="molecule type" value="Genomic_DNA"/>
</dbReference>
<keyword evidence="2" id="KW-1185">Reference proteome</keyword>
<evidence type="ECO:0008006" key="3">
    <source>
        <dbReference type="Google" id="ProtNLM"/>
    </source>
</evidence>
<dbReference type="AlphaFoldDB" id="A0A4Y8LWF7"/>
<dbReference type="PANTHER" id="PTHR37563:SF2">
    <property type="entry name" value="PHYTANOYL-COA DIOXYGENASE FAMILY PROTEIN (AFU_ORTHOLOGUE AFUA_2G03330)"/>
    <property type="match status" value="1"/>
</dbReference>